<reference evidence="3" key="1">
    <citation type="journal article" date="2019" name="Sci. Rep.">
        <title>Draft genome of Tanacetum cinerariifolium, the natural source of mosquito coil.</title>
        <authorList>
            <person name="Yamashiro T."/>
            <person name="Shiraishi A."/>
            <person name="Satake H."/>
            <person name="Nakayama K."/>
        </authorList>
    </citation>
    <scope>NUCLEOTIDE SEQUENCE</scope>
</reference>
<accession>A0A699LAW4</accession>
<dbReference type="InterPro" id="IPR001878">
    <property type="entry name" value="Znf_CCHC"/>
</dbReference>
<evidence type="ECO:0000259" key="2">
    <source>
        <dbReference type="PROSITE" id="PS50158"/>
    </source>
</evidence>
<dbReference type="GO" id="GO:0003676">
    <property type="term" value="F:nucleic acid binding"/>
    <property type="evidence" value="ECO:0007669"/>
    <property type="project" value="InterPro"/>
</dbReference>
<feature type="domain" description="CCHC-type" evidence="2">
    <location>
        <begin position="62"/>
        <end position="77"/>
    </location>
</feature>
<evidence type="ECO:0000313" key="3">
    <source>
        <dbReference type="EMBL" id="GFB32269.1"/>
    </source>
</evidence>
<proteinExistence type="predicted"/>
<dbReference type="SUPFAM" id="SSF57756">
    <property type="entry name" value="Retrovirus zinc finger-like domains"/>
    <property type="match status" value="1"/>
</dbReference>
<dbReference type="Gene3D" id="4.10.60.10">
    <property type="entry name" value="Zinc finger, CCHC-type"/>
    <property type="match status" value="1"/>
</dbReference>
<protein>
    <recommendedName>
        <fullName evidence="2">CCHC-type domain-containing protein</fullName>
    </recommendedName>
</protein>
<organism evidence="3">
    <name type="scientific">Tanacetum cinerariifolium</name>
    <name type="common">Dalmatian daisy</name>
    <name type="synonym">Chrysanthemum cinerariifolium</name>
    <dbReference type="NCBI Taxonomy" id="118510"/>
    <lineage>
        <taxon>Eukaryota</taxon>
        <taxon>Viridiplantae</taxon>
        <taxon>Streptophyta</taxon>
        <taxon>Embryophyta</taxon>
        <taxon>Tracheophyta</taxon>
        <taxon>Spermatophyta</taxon>
        <taxon>Magnoliopsida</taxon>
        <taxon>eudicotyledons</taxon>
        <taxon>Gunneridae</taxon>
        <taxon>Pentapetalae</taxon>
        <taxon>asterids</taxon>
        <taxon>campanulids</taxon>
        <taxon>Asterales</taxon>
        <taxon>Asteraceae</taxon>
        <taxon>Asteroideae</taxon>
        <taxon>Anthemideae</taxon>
        <taxon>Anthemidinae</taxon>
        <taxon>Tanacetum</taxon>
    </lineage>
</organism>
<comment type="caution">
    <text evidence="3">The sequence shown here is derived from an EMBL/GenBank/DDBJ whole genome shotgun (WGS) entry which is preliminary data.</text>
</comment>
<keyword evidence="1" id="KW-0863">Zinc-finger</keyword>
<keyword evidence="1" id="KW-0479">Metal-binding</keyword>
<keyword evidence="1" id="KW-0862">Zinc</keyword>
<dbReference type="GO" id="GO:0008270">
    <property type="term" value="F:zinc ion binding"/>
    <property type="evidence" value="ECO:0007669"/>
    <property type="project" value="UniProtKB-KW"/>
</dbReference>
<dbReference type="AlphaFoldDB" id="A0A699LAW4"/>
<evidence type="ECO:0000256" key="1">
    <source>
        <dbReference type="PROSITE-ProRule" id="PRU00047"/>
    </source>
</evidence>
<gene>
    <name evidence="3" type="ORF">Tci_704240</name>
</gene>
<dbReference type="PROSITE" id="PS50158">
    <property type="entry name" value="ZF_CCHC"/>
    <property type="match status" value="1"/>
</dbReference>
<name>A0A699LAW4_TANCI</name>
<sequence>MTIEEAKDFATLPLHELTVNLKLYEMVLNNDSVASKTTKEKVKMRLNLKDKGGKRSKKKGACYNCGIEGYFASECRKPKENKAFVGRAWSDIKDDDEQLNDATCLMAIDSQEKVSIPSNSNIDLNIIDLQKENEELLKFTRTLLKLLKNF</sequence>
<dbReference type="InterPro" id="IPR036875">
    <property type="entry name" value="Znf_CCHC_sf"/>
</dbReference>
<dbReference type="EMBL" id="BKCJ010601790">
    <property type="protein sequence ID" value="GFB32269.1"/>
    <property type="molecule type" value="Genomic_DNA"/>
</dbReference>